<name>A0A6A5SES8_9PLEO</name>
<evidence type="ECO:0000256" key="1">
    <source>
        <dbReference type="SAM" id="SignalP"/>
    </source>
</evidence>
<keyword evidence="1" id="KW-0732">Signal</keyword>
<accession>A0A6A5SES8</accession>
<evidence type="ECO:0000313" key="3">
    <source>
        <dbReference type="Proteomes" id="UP000800038"/>
    </source>
</evidence>
<proteinExistence type="predicted"/>
<protein>
    <submittedName>
        <fullName evidence="2">Uncharacterized protein</fullName>
    </submittedName>
</protein>
<reference evidence="2" key="1">
    <citation type="journal article" date="2020" name="Stud. Mycol.">
        <title>101 Dothideomycetes genomes: a test case for predicting lifestyles and emergence of pathogens.</title>
        <authorList>
            <person name="Haridas S."/>
            <person name="Albert R."/>
            <person name="Binder M."/>
            <person name="Bloem J."/>
            <person name="Labutti K."/>
            <person name="Salamov A."/>
            <person name="Andreopoulos B."/>
            <person name="Baker S."/>
            <person name="Barry K."/>
            <person name="Bills G."/>
            <person name="Bluhm B."/>
            <person name="Cannon C."/>
            <person name="Castanera R."/>
            <person name="Culley D."/>
            <person name="Daum C."/>
            <person name="Ezra D."/>
            <person name="Gonzalez J."/>
            <person name="Henrissat B."/>
            <person name="Kuo A."/>
            <person name="Liang C."/>
            <person name="Lipzen A."/>
            <person name="Lutzoni F."/>
            <person name="Magnuson J."/>
            <person name="Mondo S."/>
            <person name="Nolan M."/>
            <person name="Ohm R."/>
            <person name="Pangilinan J."/>
            <person name="Park H.-J."/>
            <person name="Ramirez L."/>
            <person name="Alfaro M."/>
            <person name="Sun H."/>
            <person name="Tritt A."/>
            <person name="Yoshinaga Y."/>
            <person name="Zwiers L.-H."/>
            <person name="Turgeon B."/>
            <person name="Goodwin S."/>
            <person name="Spatafora J."/>
            <person name="Crous P."/>
            <person name="Grigoriev I."/>
        </authorList>
    </citation>
    <scope>NUCLEOTIDE SEQUENCE</scope>
    <source>
        <strain evidence="2">CBS 161.51</strain>
    </source>
</reference>
<gene>
    <name evidence="2" type="ORF">EJ02DRAFT_469142</name>
</gene>
<dbReference type="AlphaFoldDB" id="A0A6A5SES8"/>
<feature type="chain" id="PRO_5025449221" evidence="1">
    <location>
        <begin position="28"/>
        <end position="303"/>
    </location>
</feature>
<sequence length="303" mass="33408">MGAQESKWQYFLFSFLSILASTSYATAVPNEVLFDVCQTNDQPNPIASLYPLNATGTLNGTVTVLPISLALARKLIPSQYRILEHAYRHLLPSFPEGMYPAILEALHDHDVQAFGYQIPDFSRAGIEFPFLDLLGDNTTSFKWAPSLLMTANNEIALNGAMEYGTNTFPATFQPSCDAYSAIPDAKQPGSTYFSANSSDVGAACVSTIFAPTLEEIFPLSFFKNVTNQPTFADGKTCDNMIRIFNTSVTTAPNTIETVKGTVKAKIYPFTSEQEWSDVYGLRMDTAFIENNYLPCENFRGYGS</sequence>
<dbReference type="OrthoDB" id="265717at2759"/>
<dbReference type="EMBL" id="ML976113">
    <property type="protein sequence ID" value="KAF1938144.1"/>
    <property type="molecule type" value="Genomic_DNA"/>
</dbReference>
<keyword evidence="3" id="KW-1185">Reference proteome</keyword>
<organism evidence="2 3">
    <name type="scientific">Clathrospora elynae</name>
    <dbReference type="NCBI Taxonomy" id="706981"/>
    <lineage>
        <taxon>Eukaryota</taxon>
        <taxon>Fungi</taxon>
        <taxon>Dikarya</taxon>
        <taxon>Ascomycota</taxon>
        <taxon>Pezizomycotina</taxon>
        <taxon>Dothideomycetes</taxon>
        <taxon>Pleosporomycetidae</taxon>
        <taxon>Pleosporales</taxon>
        <taxon>Diademaceae</taxon>
        <taxon>Clathrospora</taxon>
    </lineage>
</organism>
<dbReference type="Proteomes" id="UP000800038">
    <property type="component" value="Unassembled WGS sequence"/>
</dbReference>
<evidence type="ECO:0000313" key="2">
    <source>
        <dbReference type="EMBL" id="KAF1938144.1"/>
    </source>
</evidence>
<feature type="signal peptide" evidence="1">
    <location>
        <begin position="1"/>
        <end position="27"/>
    </location>
</feature>